<keyword evidence="3" id="KW-1185">Reference proteome</keyword>
<feature type="domain" description="Phosphoribosyltransferase" evidence="1">
    <location>
        <begin position="11"/>
        <end position="201"/>
    </location>
</feature>
<protein>
    <submittedName>
        <fullName evidence="2">Phosphoribosyltransferase</fullName>
    </submittedName>
</protein>
<dbReference type="RefSeq" id="WP_281799610.1">
    <property type="nucleotide sequence ID" value="NZ_BSEC01000001.1"/>
</dbReference>
<dbReference type="CDD" id="cd06223">
    <property type="entry name" value="PRTases_typeI"/>
    <property type="match status" value="1"/>
</dbReference>
<dbReference type="SUPFAM" id="SSF53271">
    <property type="entry name" value="PRTase-like"/>
    <property type="match status" value="1"/>
</dbReference>
<proteinExistence type="predicted"/>
<dbReference type="InterPro" id="IPR000836">
    <property type="entry name" value="PRTase_dom"/>
</dbReference>
<evidence type="ECO:0000313" key="3">
    <source>
        <dbReference type="Proteomes" id="UP001144323"/>
    </source>
</evidence>
<accession>A0A9W6GPW6</accession>
<dbReference type="GO" id="GO:0016757">
    <property type="term" value="F:glycosyltransferase activity"/>
    <property type="evidence" value="ECO:0007669"/>
    <property type="project" value="UniProtKB-KW"/>
</dbReference>
<keyword evidence="2" id="KW-0328">Glycosyltransferase</keyword>
<name>A0A9W6GPW6_9HYPH</name>
<evidence type="ECO:0000313" key="2">
    <source>
        <dbReference type="EMBL" id="GLI91046.1"/>
    </source>
</evidence>
<organism evidence="2 3">
    <name type="scientific">Methylocystis echinoides</name>
    <dbReference type="NCBI Taxonomy" id="29468"/>
    <lineage>
        <taxon>Bacteria</taxon>
        <taxon>Pseudomonadati</taxon>
        <taxon>Pseudomonadota</taxon>
        <taxon>Alphaproteobacteria</taxon>
        <taxon>Hyphomicrobiales</taxon>
        <taxon>Methylocystaceae</taxon>
        <taxon>Methylocystis</taxon>
    </lineage>
</organism>
<dbReference type="EMBL" id="BSEC01000001">
    <property type="protein sequence ID" value="GLI91046.1"/>
    <property type="molecule type" value="Genomic_DNA"/>
</dbReference>
<keyword evidence="2" id="KW-0808">Transferase</keyword>
<gene>
    <name evidence="2" type="ORF">LMG27198_00380</name>
</gene>
<dbReference type="Gene3D" id="3.40.50.2020">
    <property type="match status" value="1"/>
</dbReference>
<dbReference type="Proteomes" id="UP001144323">
    <property type="component" value="Unassembled WGS sequence"/>
</dbReference>
<dbReference type="Pfam" id="PF00156">
    <property type="entry name" value="Pribosyltran"/>
    <property type="match status" value="1"/>
</dbReference>
<evidence type="ECO:0000259" key="1">
    <source>
        <dbReference type="Pfam" id="PF00156"/>
    </source>
</evidence>
<dbReference type="AlphaFoldDB" id="A0A9W6GPW6"/>
<comment type="caution">
    <text evidence="2">The sequence shown here is derived from an EMBL/GenBank/DDBJ whole genome shotgun (WGS) entry which is preliminary data.</text>
</comment>
<reference evidence="2" key="1">
    <citation type="journal article" date="2023" name="Int. J. Syst. Evol. Microbiol.">
        <title>Methylocystis iwaonis sp. nov., a type II methane-oxidizing bacterium from surface soil of a rice paddy field in Japan, and emended description of the genus Methylocystis (ex Whittenbury et al. 1970) Bowman et al. 1993.</title>
        <authorList>
            <person name="Kaise H."/>
            <person name="Sawadogo J.B."/>
            <person name="Alam M.S."/>
            <person name="Ueno C."/>
            <person name="Dianou D."/>
            <person name="Shinjo R."/>
            <person name="Asakawa S."/>
        </authorList>
    </citation>
    <scope>NUCLEOTIDE SEQUENCE</scope>
    <source>
        <strain evidence="2">LMG27198</strain>
    </source>
</reference>
<dbReference type="InterPro" id="IPR029057">
    <property type="entry name" value="PRTase-like"/>
</dbReference>
<sequence length="223" mass="23692">MVFFDREEAGRRLAQELGRLESQNLAGQNLVVFALPRGGVPVAAPIAAAFDAPLDLALVRKIGAPLQPELAMGAVADAAKPVVVRNEDVIALLGVSAARFDDACQRECAELARRRALYLGDRPRAQAKGRIALVVDDGVATGATTRAALRAVRAQEPARLILAVPVASTEALDALRTEADDIVCLEAHGWFGGVGGYYEDFHQVTDSEVIALLDRYGPRAARG</sequence>
<dbReference type="Gene3D" id="3.30.1310.20">
    <property type="entry name" value="PRTase-like"/>
    <property type="match status" value="1"/>
</dbReference>